<comment type="similarity">
    <text evidence="1">Belongs to the type I cytokine receptor family. Type 3 subfamily.</text>
</comment>
<gene>
    <name evidence="7" type="primary">LOC121840225</name>
</gene>
<dbReference type="PANTHER" id="PTHR48483:SF2">
    <property type="entry name" value="INTERLEUKIN-27 SUBUNIT BETA"/>
    <property type="match status" value="1"/>
</dbReference>
<accession>A0AAZ3SC41</accession>
<keyword evidence="4" id="KW-0812">Transmembrane</keyword>
<reference evidence="7" key="2">
    <citation type="submission" date="2025-08" db="UniProtKB">
        <authorList>
            <consortium name="Ensembl"/>
        </authorList>
    </citation>
    <scope>IDENTIFICATION</scope>
</reference>
<protein>
    <recommendedName>
        <fullName evidence="9">Interleukin-11 receptor subunit alpha-like</fullName>
    </recommendedName>
</protein>
<keyword evidence="4" id="KW-1133">Transmembrane helix</keyword>
<evidence type="ECO:0000256" key="4">
    <source>
        <dbReference type="SAM" id="Phobius"/>
    </source>
</evidence>
<keyword evidence="2" id="KW-0393">Immunoglobulin domain</keyword>
<evidence type="ECO:0000259" key="5">
    <source>
        <dbReference type="PROSITE" id="PS50835"/>
    </source>
</evidence>
<dbReference type="InterPro" id="IPR036116">
    <property type="entry name" value="FN3_sf"/>
</dbReference>
<evidence type="ECO:0008006" key="9">
    <source>
        <dbReference type="Google" id="ProtNLM"/>
    </source>
</evidence>
<feature type="domain" description="Fibronectin type-III" evidence="6">
    <location>
        <begin position="266"/>
        <end position="364"/>
    </location>
</feature>
<evidence type="ECO:0000256" key="3">
    <source>
        <dbReference type="SAM" id="MobiDB-lite"/>
    </source>
</evidence>
<keyword evidence="4" id="KW-0472">Membrane</keyword>
<dbReference type="PROSITE" id="PS50853">
    <property type="entry name" value="FN3"/>
    <property type="match status" value="1"/>
</dbReference>
<organism evidence="7 8">
    <name type="scientific">Oncorhynchus tshawytscha</name>
    <name type="common">Chinook salmon</name>
    <name type="synonym">Salmo tshawytscha</name>
    <dbReference type="NCBI Taxonomy" id="74940"/>
    <lineage>
        <taxon>Eukaryota</taxon>
        <taxon>Metazoa</taxon>
        <taxon>Chordata</taxon>
        <taxon>Craniata</taxon>
        <taxon>Vertebrata</taxon>
        <taxon>Euteleostomi</taxon>
        <taxon>Actinopterygii</taxon>
        <taxon>Neopterygii</taxon>
        <taxon>Teleostei</taxon>
        <taxon>Protacanthopterygii</taxon>
        <taxon>Salmoniformes</taxon>
        <taxon>Salmonidae</taxon>
        <taxon>Salmoninae</taxon>
        <taxon>Oncorhynchus</taxon>
    </lineage>
</organism>
<feature type="compositionally biased region" description="Low complexity" evidence="3">
    <location>
        <begin position="497"/>
        <end position="515"/>
    </location>
</feature>
<dbReference type="SUPFAM" id="SSF48726">
    <property type="entry name" value="Immunoglobulin"/>
    <property type="match status" value="1"/>
</dbReference>
<evidence type="ECO:0000256" key="2">
    <source>
        <dbReference type="ARBA" id="ARBA00023319"/>
    </source>
</evidence>
<evidence type="ECO:0000313" key="8">
    <source>
        <dbReference type="Proteomes" id="UP000694402"/>
    </source>
</evidence>
<sequence length="515" mass="56737">MSSGCLSVSPQIPGLVSCPQVVSLSLPKCPVSCPVLRLSLCPSPDARSRVLSSGCLSVSPQMPGLVSCPGGLIVIGLLLLLSSSSVNTLSEIWTNEVSDVQYGRIGSNVTLLCRDALDRTSVEWRLNRRSVLPWQHRVTSGGHLVLVNAEHAAEGNYSCHDEQGLLIQTTRLRLGYPPGLLSISCLVPNHSLVLCSWVESVKTHLPALYHTSYRGNKSQVRMCVVSSPPQKQCTITDPTMWQLYHYINITETNPLGSQTTIIQVKPPEAVTAVGMVGYPMRLQVYWTNPASWLHDAVPFPLHFQLRYRPVGSSIWSTVESKASALLITDALAGHAHQLQVRAQDEINPDSQWSDWSPLLQAWPWSGCTADPTEQTVPVDYNDEDAEPSTANTKSENSEDDGGSLGVVIFLSLFAVIIIVLLSSLFVLMWVRQWRRDNVTRQELTSMLKMKSCISEPRLAPPLHQAIPLPAVCSVHNTLPTTYQETHHATHNLPGDSPRYPQPTRRLPTLPTTHLE</sequence>
<dbReference type="InterPro" id="IPR007110">
    <property type="entry name" value="Ig-like_dom"/>
</dbReference>
<dbReference type="AlphaFoldDB" id="A0AAZ3SC41"/>
<feature type="domain" description="Ig-like" evidence="5">
    <location>
        <begin position="106"/>
        <end position="159"/>
    </location>
</feature>
<dbReference type="Ensembl" id="ENSOTST00005126534.1">
    <property type="protein sequence ID" value="ENSOTSP00005150657.1"/>
    <property type="gene ID" value="ENSOTSG00005054533.1"/>
</dbReference>
<dbReference type="InterPro" id="IPR053073">
    <property type="entry name" value="IL11/IL27_subunit_beta"/>
</dbReference>
<dbReference type="InterPro" id="IPR036179">
    <property type="entry name" value="Ig-like_dom_sf"/>
</dbReference>
<dbReference type="InterPro" id="IPR003961">
    <property type="entry name" value="FN3_dom"/>
</dbReference>
<dbReference type="SUPFAM" id="SSF49265">
    <property type="entry name" value="Fibronectin type III"/>
    <property type="match status" value="2"/>
</dbReference>
<dbReference type="PANTHER" id="PTHR48483">
    <property type="entry name" value="INTERLEUKIN-27 SUBUNIT BETA"/>
    <property type="match status" value="1"/>
</dbReference>
<reference evidence="7" key="3">
    <citation type="submission" date="2025-09" db="UniProtKB">
        <authorList>
            <consortium name="Ensembl"/>
        </authorList>
    </citation>
    <scope>IDENTIFICATION</scope>
</reference>
<feature type="transmembrane region" description="Helical" evidence="4">
    <location>
        <begin position="404"/>
        <end position="430"/>
    </location>
</feature>
<keyword evidence="8" id="KW-1185">Reference proteome</keyword>
<evidence type="ECO:0000259" key="6">
    <source>
        <dbReference type="PROSITE" id="PS50853"/>
    </source>
</evidence>
<dbReference type="Proteomes" id="UP000694402">
    <property type="component" value="Unassembled WGS sequence"/>
</dbReference>
<dbReference type="Gene3D" id="2.60.40.10">
    <property type="entry name" value="Immunoglobulins"/>
    <property type="match status" value="3"/>
</dbReference>
<feature type="region of interest" description="Disordered" evidence="3">
    <location>
        <begin position="484"/>
        <end position="515"/>
    </location>
</feature>
<proteinExistence type="inferred from homology"/>
<dbReference type="PROSITE" id="PS50835">
    <property type="entry name" value="IG_LIKE"/>
    <property type="match status" value="1"/>
</dbReference>
<feature type="region of interest" description="Disordered" evidence="3">
    <location>
        <begin position="373"/>
        <end position="400"/>
    </location>
</feature>
<evidence type="ECO:0000256" key="1">
    <source>
        <dbReference type="ARBA" id="ARBA00010890"/>
    </source>
</evidence>
<name>A0AAZ3SC41_ONCTS</name>
<reference evidence="8" key="1">
    <citation type="journal article" date="2018" name="PLoS ONE">
        <title>Chinook salmon (Oncorhynchus tshawytscha) genome and transcriptome.</title>
        <authorList>
            <person name="Christensen K.A."/>
            <person name="Leong J.S."/>
            <person name="Sakhrani D."/>
            <person name="Biagi C.A."/>
            <person name="Minkley D.R."/>
            <person name="Withler R.E."/>
            <person name="Rondeau E.B."/>
            <person name="Koop B.F."/>
            <person name="Devlin R.H."/>
        </authorList>
    </citation>
    <scope>NUCLEOTIDE SEQUENCE [LARGE SCALE GENOMIC DNA]</scope>
</reference>
<dbReference type="InterPro" id="IPR013783">
    <property type="entry name" value="Ig-like_fold"/>
</dbReference>
<dbReference type="GeneTree" id="ENSGT00940000165521"/>
<evidence type="ECO:0000313" key="7">
    <source>
        <dbReference type="Ensembl" id="ENSOTSP00005150657.1"/>
    </source>
</evidence>